<proteinExistence type="predicted"/>
<keyword evidence="2" id="KW-1185">Reference proteome</keyword>
<comment type="caution">
    <text evidence="1">The sequence shown here is derived from an EMBL/GenBank/DDBJ whole genome shotgun (WGS) entry which is preliminary data.</text>
</comment>
<evidence type="ECO:0000313" key="1">
    <source>
        <dbReference type="EMBL" id="KAH7846988.1"/>
    </source>
</evidence>
<dbReference type="EMBL" id="CM037155">
    <property type="protein sequence ID" value="KAH7846988.1"/>
    <property type="molecule type" value="Genomic_DNA"/>
</dbReference>
<accession>A0ACB7Y1S8</accession>
<reference evidence="1 2" key="1">
    <citation type="journal article" date="2021" name="Hortic Res">
        <title>High-quality reference genome and annotation aids understanding of berry development for evergreen blueberry (Vaccinium darrowii).</title>
        <authorList>
            <person name="Yu J."/>
            <person name="Hulse-Kemp A.M."/>
            <person name="Babiker E."/>
            <person name="Staton M."/>
        </authorList>
    </citation>
    <scope>NUCLEOTIDE SEQUENCE [LARGE SCALE GENOMIC DNA]</scope>
    <source>
        <strain evidence="2">cv. NJ 8807/NJ 8810</strain>
        <tissue evidence="1">Young leaf</tissue>
    </source>
</reference>
<gene>
    <name evidence="1" type="ORF">Vadar_020496</name>
</gene>
<organism evidence="1 2">
    <name type="scientific">Vaccinium darrowii</name>
    <dbReference type="NCBI Taxonomy" id="229202"/>
    <lineage>
        <taxon>Eukaryota</taxon>
        <taxon>Viridiplantae</taxon>
        <taxon>Streptophyta</taxon>
        <taxon>Embryophyta</taxon>
        <taxon>Tracheophyta</taxon>
        <taxon>Spermatophyta</taxon>
        <taxon>Magnoliopsida</taxon>
        <taxon>eudicotyledons</taxon>
        <taxon>Gunneridae</taxon>
        <taxon>Pentapetalae</taxon>
        <taxon>asterids</taxon>
        <taxon>Ericales</taxon>
        <taxon>Ericaceae</taxon>
        <taxon>Vaccinioideae</taxon>
        <taxon>Vaccinieae</taxon>
        <taxon>Vaccinium</taxon>
    </lineage>
</organism>
<evidence type="ECO:0000313" key="2">
    <source>
        <dbReference type="Proteomes" id="UP000828048"/>
    </source>
</evidence>
<protein>
    <submittedName>
        <fullName evidence="1">Uncharacterized protein</fullName>
    </submittedName>
</protein>
<dbReference type="Proteomes" id="UP000828048">
    <property type="component" value="Chromosome 5"/>
</dbReference>
<sequence>MFDLHEGNDNDIQVYQTHPANELDEEEELRGEREELREEREQCVVSDTGGYDSDTGSDYRCSGLRDSSSSDESLVEEVNSECVVPHKEPNGKFDFVAEGGTSGNAAEEVGEGTSAKAMKEVGQVPRGKAVEEVGEGTSTKFVEEDATLGDDEEDGNSIDSSDDNESLVYSSNDEKGKKKVKYPEFNEERDMANPKLVEGTIFANVNAFRKLFKEFHIRNGCDYKYIKNESKRVTVKCKEPAEVGCKWRFHASRVGDTTTFQIKIKTITREHTCGRKYQSRWASAEWLAKKFLDKLIDDPDWKVTAMKNDVKRAWMLDVPESHIYRAKRKVEQIVVGDYGEQYFRLWDYCDMIRRENPGSCAKLLVDRPLVDDVPYFQRIFITFDAQAKGFVGNCRPIIHLDACFLKGPYGGQFMHVVGRDANNQMYPLTMAVVESELKRSWSWFLDILTDVIGKPEDKGWVFMESAKNWARCYYSPRAKSNRMVNNISESFNNAMKKVRDKPIQTMLENMRRYIMQRANPKDFVHSYYLTETFKKSYAYLINPIPNRSTWLSSSSVGRGHESGATRGVSDNLSQPTDLGITSDERGKTTVGRLQPIVGRNSLQPNGDGNGGATRVMPVDGTTSTQIGVGRGMARGGGVGLPTYARGRGRGKGLVCSTQTVGGSSGSGIGGGGSGVVIGGSTLMWHGRPIGLRSACVGGSQQQLKAAIVGGSQPGGSQQGFKSATVGGSQPGGSQGFKSATVGGSQVGGSQPGGSQQGWKITKIGDGAKAGRNEEEIPQKSMNTRRFRRRPKTQEKIAVATPETIKGKWTVGIHNAVKPFEVFLHHPKERKEGEGPRGGGGGTPPQARENQGGGYTVDQNELVK</sequence>
<name>A0ACB7Y1S8_9ERIC</name>